<dbReference type="InterPro" id="IPR050936">
    <property type="entry name" value="AP-1-like"/>
</dbReference>
<feature type="compositionally biased region" description="Polar residues" evidence="9">
    <location>
        <begin position="21"/>
        <end position="39"/>
    </location>
</feature>
<evidence type="ECO:0000256" key="2">
    <source>
        <dbReference type="ARBA" id="ARBA00004123"/>
    </source>
</evidence>
<protein>
    <recommendedName>
        <fullName evidence="8">Putative transcription factor kapC</fullName>
    </recommendedName>
</protein>
<dbReference type="SMART" id="SM00338">
    <property type="entry name" value="BRLZ"/>
    <property type="match status" value="1"/>
</dbReference>
<feature type="domain" description="BZIP" evidence="10">
    <location>
        <begin position="163"/>
        <end position="178"/>
    </location>
</feature>
<dbReference type="AlphaFoldDB" id="A0AAE8N4P0"/>
<feature type="region of interest" description="Disordered" evidence="9">
    <location>
        <begin position="129"/>
        <end position="176"/>
    </location>
</feature>
<evidence type="ECO:0000313" key="12">
    <source>
        <dbReference type="Proteomes" id="UP001187682"/>
    </source>
</evidence>
<evidence type="ECO:0000256" key="1">
    <source>
        <dbReference type="ARBA" id="ARBA00004049"/>
    </source>
</evidence>
<dbReference type="GO" id="GO:0000976">
    <property type="term" value="F:transcription cis-regulatory region binding"/>
    <property type="evidence" value="ECO:0007669"/>
    <property type="project" value="InterPro"/>
</dbReference>
<dbReference type="PROSITE" id="PS00036">
    <property type="entry name" value="BZIP_BASIC"/>
    <property type="match status" value="1"/>
</dbReference>
<comment type="subcellular location">
    <subcellularLocation>
        <location evidence="2">Nucleus</location>
    </subcellularLocation>
</comment>
<evidence type="ECO:0000256" key="8">
    <source>
        <dbReference type="ARBA" id="ARBA00044067"/>
    </source>
</evidence>
<evidence type="ECO:0000256" key="5">
    <source>
        <dbReference type="ARBA" id="ARBA00023125"/>
    </source>
</evidence>
<dbReference type="InterPro" id="IPR004827">
    <property type="entry name" value="bZIP"/>
</dbReference>
<dbReference type="Proteomes" id="UP001187682">
    <property type="component" value="Unassembled WGS sequence"/>
</dbReference>
<evidence type="ECO:0000313" key="11">
    <source>
        <dbReference type="EMBL" id="SPO05992.1"/>
    </source>
</evidence>
<evidence type="ECO:0000256" key="4">
    <source>
        <dbReference type="ARBA" id="ARBA00023015"/>
    </source>
</evidence>
<feature type="compositionally biased region" description="Low complexity" evidence="9">
    <location>
        <begin position="278"/>
        <end position="287"/>
    </location>
</feature>
<evidence type="ECO:0000256" key="6">
    <source>
        <dbReference type="ARBA" id="ARBA00023163"/>
    </source>
</evidence>
<dbReference type="PANTHER" id="PTHR40621">
    <property type="entry name" value="TRANSCRIPTION FACTOR KAPC-RELATED"/>
    <property type="match status" value="1"/>
</dbReference>
<dbReference type="GO" id="GO:0090575">
    <property type="term" value="C:RNA polymerase II transcription regulator complex"/>
    <property type="evidence" value="ECO:0007669"/>
    <property type="project" value="TreeGrafter"/>
</dbReference>
<feature type="compositionally biased region" description="Low complexity" evidence="9">
    <location>
        <begin position="164"/>
        <end position="173"/>
    </location>
</feature>
<dbReference type="Pfam" id="PF00170">
    <property type="entry name" value="bZIP_1"/>
    <property type="match status" value="1"/>
</dbReference>
<gene>
    <name evidence="11" type="ORF">DNG_08681</name>
</gene>
<proteinExistence type="inferred from homology"/>
<evidence type="ECO:0000256" key="3">
    <source>
        <dbReference type="ARBA" id="ARBA00007163"/>
    </source>
</evidence>
<feature type="region of interest" description="Disordered" evidence="9">
    <location>
        <begin position="245"/>
        <end position="303"/>
    </location>
</feature>
<keyword evidence="4" id="KW-0805">Transcription regulation</keyword>
<keyword evidence="6" id="KW-0804">Transcription</keyword>
<keyword evidence="12" id="KW-1185">Reference proteome</keyword>
<evidence type="ECO:0000259" key="10">
    <source>
        <dbReference type="PROSITE" id="PS00036"/>
    </source>
</evidence>
<keyword evidence="5" id="KW-0238">DNA-binding</keyword>
<dbReference type="PANTHER" id="PTHR40621:SF11">
    <property type="entry name" value="TRANSCRIPTION FACTOR KAPC-RELATED"/>
    <property type="match status" value="1"/>
</dbReference>
<feature type="region of interest" description="Disordered" evidence="9">
    <location>
        <begin position="1"/>
        <end position="46"/>
    </location>
</feature>
<dbReference type="Gene3D" id="1.20.5.170">
    <property type="match status" value="1"/>
</dbReference>
<comment type="similarity">
    <text evidence="3">Belongs to the bZIP family.</text>
</comment>
<comment type="caution">
    <text evidence="11">The sequence shown here is derived from an EMBL/GenBank/DDBJ whole genome shotgun (WGS) entry which is preliminary data.</text>
</comment>
<sequence>MEATLPDADLQASLELLRSHAATSPSGEGQSPPDQTPSAVSPHGYADITAAANQAHRALTDGQRQQQQAHVKEDDYIHPDLRAHANTMMPAAAASLAPAANMMPSNMPMPTMAPQDPTPPAVVHEQQVLAPAPPPPQPTAQSPEDNEDSPNNRRGKRELSQSKRAAQNRAAQRAFRRRKEEYIKKLEERVNDNTQLDNSCRYLISQNTLYREYVSALQSELLEARGKFPAPPQGLNLSPQMVNLPEAAPRPEQPPTSAAPEPLAAIAQAVMTPPAPLGDRQPQQQPDGQDEQEDMKMQMESLP</sequence>
<name>A0AAE8N4P0_9PEZI</name>
<dbReference type="InterPro" id="IPR046347">
    <property type="entry name" value="bZIP_sf"/>
</dbReference>
<dbReference type="GO" id="GO:0001228">
    <property type="term" value="F:DNA-binding transcription activator activity, RNA polymerase II-specific"/>
    <property type="evidence" value="ECO:0007669"/>
    <property type="project" value="TreeGrafter"/>
</dbReference>
<reference evidence="11" key="1">
    <citation type="submission" date="2018-03" db="EMBL/GenBank/DDBJ databases">
        <authorList>
            <person name="Guldener U."/>
        </authorList>
    </citation>
    <scope>NUCLEOTIDE SEQUENCE</scope>
</reference>
<evidence type="ECO:0000256" key="7">
    <source>
        <dbReference type="ARBA" id="ARBA00023242"/>
    </source>
</evidence>
<organism evidence="11 12">
    <name type="scientific">Cephalotrichum gorgonifer</name>
    <dbReference type="NCBI Taxonomy" id="2041049"/>
    <lineage>
        <taxon>Eukaryota</taxon>
        <taxon>Fungi</taxon>
        <taxon>Dikarya</taxon>
        <taxon>Ascomycota</taxon>
        <taxon>Pezizomycotina</taxon>
        <taxon>Sordariomycetes</taxon>
        <taxon>Hypocreomycetidae</taxon>
        <taxon>Microascales</taxon>
        <taxon>Microascaceae</taxon>
        <taxon>Cephalotrichum</taxon>
    </lineage>
</organism>
<comment type="function">
    <text evidence="1">Putative transcription factor.</text>
</comment>
<dbReference type="SUPFAM" id="SSF57959">
    <property type="entry name" value="Leucine zipper domain"/>
    <property type="match status" value="1"/>
</dbReference>
<dbReference type="EMBL" id="ONZQ02000014">
    <property type="protein sequence ID" value="SPO05992.1"/>
    <property type="molecule type" value="Genomic_DNA"/>
</dbReference>
<feature type="compositionally biased region" description="Low complexity" evidence="9">
    <location>
        <begin position="258"/>
        <end position="269"/>
    </location>
</feature>
<keyword evidence="7" id="KW-0539">Nucleus</keyword>
<accession>A0AAE8N4P0</accession>
<evidence type="ECO:0000256" key="9">
    <source>
        <dbReference type="SAM" id="MobiDB-lite"/>
    </source>
</evidence>